<reference evidence="8" key="1">
    <citation type="journal article" date="2013" name="Genome Announc.">
        <title>Draft Genome Sequence of the Dimorphic Prosthecate Bacterium Brevundimonas abyssalis TAR-001T.</title>
        <authorList>
            <person name="Tsubouchi T."/>
            <person name="Nishi S."/>
            <person name="Usui K."/>
            <person name="Shimane Y."/>
            <person name="Takaki Y."/>
            <person name="Maruyama T."/>
            <person name="Hatada Y."/>
        </authorList>
    </citation>
    <scope>NUCLEOTIDE SEQUENCE [LARGE SCALE GENOMIC DNA]</scope>
    <source>
        <strain evidence="8">TAR-001</strain>
    </source>
</reference>
<dbReference type="Pfam" id="PF07690">
    <property type="entry name" value="MFS_1"/>
    <property type="match status" value="1"/>
</dbReference>
<feature type="transmembrane region" description="Helical" evidence="5">
    <location>
        <begin position="44"/>
        <end position="61"/>
    </location>
</feature>
<dbReference type="PROSITE" id="PS00217">
    <property type="entry name" value="SUGAR_TRANSPORT_2"/>
    <property type="match status" value="1"/>
</dbReference>
<feature type="transmembrane region" description="Helical" evidence="5">
    <location>
        <begin position="373"/>
        <end position="393"/>
    </location>
</feature>
<dbReference type="PANTHER" id="PTHR23508:SF10">
    <property type="entry name" value="CARBOXYLIC ACID TRANSPORTER PROTEIN HOMOLOG"/>
    <property type="match status" value="1"/>
</dbReference>
<keyword evidence="4 5" id="KW-0472">Membrane</keyword>
<name>A0A8E0NBN7_9CAUL</name>
<evidence type="ECO:0000256" key="4">
    <source>
        <dbReference type="ARBA" id="ARBA00023136"/>
    </source>
</evidence>
<feature type="transmembrane region" description="Helical" evidence="5">
    <location>
        <begin position="307"/>
        <end position="330"/>
    </location>
</feature>
<evidence type="ECO:0000313" key="8">
    <source>
        <dbReference type="Proteomes" id="UP000016569"/>
    </source>
</evidence>
<comment type="subcellular location">
    <subcellularLocation>
        <location evidence="1">Membrane</location>
        <topology evidence="1">Multi-pass membrane protein</topology>
    </subcellularLocation>
</comment>
<dbReference type="EMBL" id="BATC01000026">
    <property type="protein sequence ID" value="GAD59405.1"/>
    <property type="molecule type" value="Genomic_DNA"/>
</dbReference>
<feature type="domain" description="Major facilitator superfamily (MFS) profile" evidence="6">
    <location>
        <begin position="8"/>
        <end position="397"/>
    </location>
</feature>
<feature type="transmembrane region" description="Helical" evidence="5">
    <location>
        <begin position="281"/>
        <end position="301"/>
    </location>
</feature>
<organism evidence="7 8">
    <name type="scientific">Brevundimonas abyssalis TAR-001</name>
    <dbReference type="NCBI Taxonomy" id="1391729"/>
    <lineage>
        <taxon>Bacteria</taxon>
        <taxon>Pseudomonadati</taxon>
        <taxon>Pseudomonadota</taxon>
        <taxon>Alphaproteobacteria</taxon>
        <taxon>Caulobacterales</taxon>
        <taxon>Caulobacteraceae</taxon>
        <taxon>Brevundimonas</taxon>
    </lineage>
</organism>
<feature type="transmembrane region" description="Helical" evidence="5">
    <location>
        <begin position="159"/>
        <end position="178"/>
    </location>
</feature>
<evidence type="ECO:0000256" key="1">
    <source>
        <dbReference type="ARBA" id="ARBA00004141"/>
    </source>
</evidence>
<keyword evidence="2 5" id="KW-0812">Transmembrane</keyword>
<feature type="transmembrane region" description="Helical" evidence="5">
    <location>
        <begin position="99"/>
        <end position="121"/>
    </location>
</feature>
<keyword evidence="8" id="KW-1185">Reference proteome</keyword>
<dbReference type="SUPFAM" id="SSF103473">
    <property type="entry name" value="MFS general substrate transporter"/>
    <property type="match status" value="1"/>
</dbReference>
<feature type="transmembrane region" description="Helical" evidence="5">
    <location>
        <begin position="133"/>
        <end position="153"/>
    </location>
</feature>
<dbReference type="InterPro" id="IPR011701">
    <property type="entry name" value="MFS"/>
</dbReference>
<gene>
    <name evidence="7" type="ORF">MBEBAB_1655</name>
</gene>
<dbReference type="InterPro" id="IPR020846">
    <property type="entry name" value="MFS_dom"/>
</dbReference>
<dbReference type="GO" id="GO:0046943">
    <property type="term" value="F:carboxylic acid transmembrane transporter activity"/>
    <property type="evidence" value="ECO:0007669"/>
    <property type="project" value="TreeGrafter"/>
</dbReference>
<feature type="transmembrane region" description="Helical" evidence="5">
    <location>
        <begin position="342"/>
        <end position="361"/>
    </location>
</feature>
<dbReference type="OrthoDB" id="9800416at2"/>
<dbReference type="RefSeq" id="WP_021697500.1">
    <property type="nucleotide sequence ID" value="NZ_BATC01000026.1"/>
</dbReference>
<feature type="transmembrane region" description="Helical" evidence="5">
    <location>
        <begin position="256"/>
        <end position="276"/>
    </location>
</feature>
<dbReference type="GO" id="GO:0005886">
    <property type="term" value="C:plasma membrane"/>
    <property type="evidence" value="ECO:0007669"/>
    <property type="project" value="TreeGrafter"/>
</dbReference>
<accession>A0A8E0NBN7</accession>
<feature type="transmembrane region" description="Helical" evidence="5">
    <location>
        <begin position="73"/>
        <end position="93"/>
    </location>
</feature>
<dbReference type="InterPro" id="IPR005829">
    <property type="entry name" value="Sugar_transporter_CS"/>
</dbReference>
<dbReference type="AlphaFoldDB" id="A0A8E0NBN7"/>
<comment type="caution">
    <text evidence="7">The sequence shown here is derived from an EMBL/GenBank/DDBJ whole genome shotgun (WGS) entry which is preliminary data.</text>
</comment>
<evidence type="ECO:0000256" key="5">
    <source>
        <dbReference type="SAM" id="Phobius"/>
    </source>
</evidence>
<protein>
    <recommendedName>
        <fullName evidence="6">Major facilitator superfamily (MFS) profile domain-containing protein</fullName>
    </recommendedName>
</protein>
<feature type="transmembrane region" description="Helical" evidence="5">
    <location>
        <begin position="217"/>
        <end position="236"/>
    </location>
</feature>
<dbReference type="PROSITE" id="PS00216">
    <property type="entry name" value="SUGAR_TRANSPORT_1"/>
    <property type="match status" value="1"/>
</dbReference>
<proteinExistence type="predicted"/>
<dbReference type="InterPro" id="IPR036259">
    <property type="entry name" value="MFS_trans_sf"/>
</dbReference>
<dbReference type="PANTHER" id="PTHR23508">
    <property type="entry name" value="CARBOXYLIC ACID TRANSPORTER PROTEIN HOMOLOG"/>
    <property type="match status" value="1"/>
</dbReference>
<evidence type="ECO:0000259" key="6">
    <source>
        <dbReference type="PROSITE" id="PS50850"/>
    </source>
</evidence>
<evidence type="ECO:0000256" key="2">
    <source>
        <dbReference type="ARBA" id="ARBA00022692"/>
    </source>
</evidence>
<dbReference type="PROSITE" id="PS50850">
    <property type="entry name" value="MFS"/>
    <property type="match status" value="1"/>
</dbReference>
<dbReference type="Proteomes" id="UP000016569">
    <property type="component" value="Unassembled WGS sequence"/>
</dbReference>
<evidence type="ECO:0000313" key="7">
    <source>
        <dbReference type="EMBL" id="GAD59405.1"/>
    </source>
</evidence>
<evidence type="ECO:0000256" key="3">
    <source>
        <dbReference type="ARBA" id="ARBA00022989"/>
    </source>
</evidence>
<sequence length="397" mass="41039">MASRINTTLLLCFIAAVLEGIDIIAFGLAAADMRSALSLSTDQIALTASANMAAFVIGSLCAGRGSDRYGRKVMLLISMAIIGVFSLLTATASSFETMFIFRTLTGIGLGGAMPMFIALAAEAGPPSGRVARVSVMLSGSPLGGILASLFVATQLGSDWRSIFLLGGIAPLLFLPLLWKGIKPQEQPAAALTPPGKPVQQIQVSGLRTLLADGRGKLSALLWFGLLANQVLTYTMFNWLPILLRDLGLERWEASTTMSVFMAAAVVGNIVIARFVLGSRRWIAVAVVFCGTVLSLLAYGLPGQTFPSLAVISGFAGGFILSATVLLYGLATDLYPTEIRGTGVGAATAMGRLGAITGPLLAGAMMTAGLTTATLLPALAPFALAGGVAAVILARRVT</sequence>
<keyword evidence="3 5" id="KW-1133">Transmembrane helix</keyword>
<dbReference type="Gene3D" id="1.20.1250.20">
    <property type="entry name" value="MFS general substrate transporter like domains"/>
    <property type="match status" value="2"/>
</dbReference>